<dbReference type="EMBL" id="JAPEVA010000126">
    <property type="protein sequence ID" value="KAJ4398574.1"/>
    <property type="molecule type" value="Genomic_DNA"/>
</dbReference>
<protein>
    <submittedName>
        <fullName evidence="1">Uncharacterized protein</fullName>
    </submittedName>
</protein>
<accession>A0A9W8Z6A5</accession>
<evidence type="ECO:0000313" key="1">
    <source>
        <dbReference type="EMBL" id="KAJ4398574.1"/>
    </source>
</evidence>
<sequence>MAPDTEHLALVDIAVLLNYERATTGECFVNDKLQEVVFPSEALRSIQFNTRELPKGQNSNQRTWMVFDEVKANAGLTLADQQLETIIHRIRAYDYCERMPVLLKTFFDLSPLDQPLRICHAPEGKQPSTS</sequence>
<organism evidence="1 2">
    <name type="scientific">Didymella pomorum</name>
    <dbReference type="NCBI Taxonomy" id="749634"/>
    <lineage>
        <taxon>Eukaryota</taxon>
        <taxon>Fungi</taxon>
        <taxon>Dikarya</taxon>
        <taxon>Ascomycota</taxon>
        <taxon>Pezizomycotina</taxon>
        <taxon>Dothideomycetes</taxon>
        <taxon>Pleosporomycetidae</taxon>
        <taxon>Pleosporales</taxon>
        <taxon>Pleosporineae</taxon>
        <taxon>Didymellaceae</taxon>
        <taxon>Didymella</taxon>
    </lineage>
</organism>
<name>A0A9W8Z6A5_9PLEO</name>
<evidence type="ECO:0000313" key="2">
    <source>
        <dbReference type="Proteomes" id="UP001140510"/>
    </source>
</evidence>
<dbReference type="Proteomes" id="UP001140510">
    <property type="component" value="Unassembled WGS sequence"/>
</dbReference>
<proteinExistence type="predicted"/>
<dbReference type="OrthoDB" id="432970at2759"/>
<comment type="caution">
    <text evidence="1">The sequence shown here is derived from an EMBL/GenBank/DDBJ whole genome shotgun (WGS) entry which is preliminary data.</text>
</comment>
<keyword evidence="2" id="KW-1185">Reference proteome</keyword>
<gene>
    <name evidence="1" type="ORF">N0V91_010082</name>
</gene>
<dbReference type="AlphaFoldDB" id="A0A9W8Z6A5"/>
<reference evidence="1" key="1">
    <citation type="submission" date="2022-10" db="EMBL/GenBank/DDBJ databases">
        <title>Tapping the CABI collections for fungal endophytes: first genome assemblies for Collariella, Neodidymelliopsis, Ascochyta clinopodiicola, Didymella pomorum, Didymosphaeria variabile, Neocosmospora piperis and Neocucurbitaria cava.</title>
        <authorList>
            <person name="Hill R."/>
        </authorList>
    </citation>
    <scope>NUCLEOTIDE SEQUENCE</scope>
    <source>
        <strain evidence="1">IMI 355091</strain>
    </source>
</reference>